<dbReference type="AlphaFoldDB" id="A0A852ZU62"/>
<feature type="domain" description="Cupin type-2" evidence="2">
    <location>
        <begin position="209"/>
        <end position="277"/>
    </location>
</feature>
<evidence type="ECO:0000313" key="4">
    <source>
        <dbReference type="Proteomes" id="UP000579605"/>
    </source>
</evidence>
<feature type="domain" description="Cupin type-2" evidence="2">
    <location>
        <begin position="72"/>
        <end position="124"/>
    </location>
</feature>
<keyword evidence="4" id="KW-1185">Reference proteome</keyword>
<dbReference type="RefSeq" id="WP_179789659.1">
    <property type="nucleotide sequence ID" value="NZ_BAAARR010000005.1"/>
</dbReference>
<keyword evidence="3" id="KW-0223">Dioxygenase</keyword>
<dbReference type="InterPro" id="IPR011051">
    <property type="entry name" value="RmlC_Cupin_sf"/>
</dbReference>
<dbReference type="Pfam" id="PF07883">
    <property type="entry name" value="Cupin_2"/>
    <property type="match status" value="2"/>
</dbReference>
<gene>
    <name evidence="3" type="ORF">F4554_004844</name>
</gene>
<comment type="caution">
    <text evidence="3">The sequence shown here is derived from an EMBL/GenBank/DDBJ whole genome shotgun (WGS) entry which is preliminary data.</text>
</comment>
<accession>A0A852ZU62</accession>
<dbReference type="GO" id="GO:0046872">
    <property type="term" value="F:metal ion binding"/>
    <property type="evidence" value="ECO:0007669"/>
    <property type="project" value="UniProtKB-KW"/>
</dbReference>
<keyword evidence="3" id="KW-0560">Oxidoreductase</keyword>
<dbReference type="GO" id="GO:0051213">
    <property type="term" value="F:dioxygenase activity"/>
    <property type="evidence" value="ECO:0007669"/>
    <property type="project" value="UniProtKB-KW"/>
</dbReference>
<evidence type="ECO:0000256" key="1">
    <source>
        <dbReference type="ARBA" id="ARBA00022723"/>
    </source>
</evidence>
<keyword evidence="1" id="KW-0479">Metal-binding</keyword>
<dbReference type="InterPro" id="IPR014710">
    <property type="entry name" value="RmlC-like_jellyroll"/>
</dbReference>
<evidence type="ECO:0000313" key="3">
    <source>
        <dbReference type="EMBL" id="NYH92206.1"/>
    </source>
</evidence>
<dbReference type="Proteomes" id="UP000579605">
    <property type="component" value="Unassembled WGS sequence"/>
</dbReference>
<dbReference type="PANTHER" id="PTHR35848">
    <property type="entry name" value="OXALATE-BINDING PROTEIN"/>
    <property type="match status" value="1"/>
</dbReference>
<name>A0A852ZU62_9ACTN</name>
<sequence>MARRPSPRPSYDKATPIRRADATLHLWGDEEAGLVEDRIYVSSDSVHQLELSLPPGGRFQHSDQNRTIFAADEVYHVLEGTLVIANPGTGEVEVAHAGESVFFRRDTWHHGFNYDATARLRVLELFAPPPSQGTSSGYARTKENLTEWNYHDNDELTQWPMNEEQIKKNRSFRVIRDADLLWRLEDPAGEYLVGLLVSTEHLTVGKGVLLPGRRSPVERHDGDESVYVLEGRLNILLPDATSAPIWFELGPGDGFYVPRGTAHQYHNVSQGQARFLFATAPSYLPAGLHEREGGGR</sequence>
<protein>
    <submittedName>
        <fullName evidence="3">Quercetin dioxygenase-like cupin family protein</fullName>
    </submittedName>
</protein>
<dbReference type="EMBL" id="JACBZH010000001">
    <property type="protein sequence ID" value="NYH92206.1"/>
    <property type="molecule type" value="Genomic_DNA"/>
</dbReference>
<proteinExistence type="predicted"/>
<dbReference type="InterPro" id="IPR013096">
    <property type="entry name" value="Cupin_2"/>
</dbReference>
<dbReference type="Gene3D" id="2.60.120.10">
    <property type="entry name" value="Jelly Rolls"/>
    <property type="match status" value="2"/>
</dbReference>
<reference evidence="3 4" key="1">
    <citation type="submission" date="2020-07" db="EMBL/GenBank/DDBJ databases">
        <title>Sequencing the genomes of 1000 actinobacteria strains.</title>
        <authorList>
            <person name="Klenk H.-P."/>
        </authorList>
    </citation>
    <scope>NUCLEOTIDE SEQUENCE [LARGE SCALE GENOMIC DNA]</scope>
    <source>
        <strain evidence="3 4">DSM 18448</strain>
    </source>
</reference>
<dbReference type="InterPro" id="IPR051610">
    <property type="entry name" value="GPI/OXD"/>
</dbReference>
<evidence type="ECO:0000259" key="2">
    <source>
        <dbReference type="Pfam" id="PF07883"/>
    </source>
</evidence>
<organism evidence="3 4">
    <name type="scientific">Actinopolymorpha rutila</name>
    <dbReference type="NCBI Taxonomy" id="446787"/>
    <lineage>
        <taxon>Bacteria</taxon>
        <taxon>Bacillati</taxon>
        <taxon>Actinomycetota</taxon>
        <taxon>Actinomycetes</taxon>
        <taxon>Propionibacteriales</taxon>
        <taxon>Actinopolymorphaceae</taxon>
        <taxon>Actinopolymorpha</taxon>
    </lineage>
</organism>
<dbReference type="SUPFAM" id="SSF51182">
    <property type="entry name" value="RmlC-like cupins"/>
    <property type="match status" value="2"/>
</dbReference>